<gene>
    <name evidence="2" type="ORF">Voc01_063810</name>
</gene>
<evidence type="ECO:0000256" key="1">
    <source>
        <dbReference type="SAM" id="SignalP"/>
    </source>
</evidence>
<comment type="caution">
    <text evidence="2">The sequence shown here is derived from an EMBL/GenBank/DDBJ whole genome shotgun (WGS) entry which is preliminary data.</text>
</comment>
<feature type="signal peptide" evidence="1">
    <location>
        <begin position="1"/>
        <end position="31"/>
    </location>
</feature>
<dbReference type="AlphaFoldDB" id="A0A8J3ZW51"/>
<dbReference type="RefSeq" id="WP_203931333.1">
    <property type="nucleotide sequence ID" value="NZ_BOPH01000088.1"/>
</dbReference>
<organism evidence="2 3">
    <name type="scientific">Virgisporangium ochraceum</name>
    <dbReference type="NCBI Taxonomy" id="65505"/>
    <lineage>
        <taxon>Bacteria</taxon>
        <taxon>Bacillati</taxon>
        <taxon>Actinomycetota</taxon>
        <taxon>Actinomycetes</taxon>
        <taxon>Micromonosporales</taxon>
        <taxon>Micromonosporaceae</taxon>
        <taxon>Virgisporangium</taxon>
    </lineage>
</organism>
<name>A0A8J3ZW51_9ACTN</name>
<evidence type="ECO:0000313" key="3">
    <source>
        <dbReference type="Proteomes" id="UP000635606"/>
    </source>
</evidence>
<protein>
    <submittedName>
        <fullName evidence="2">Uncharacterized protein</fullName>
    </submittedName>
</protein>
<feature type="chain" id="PRO_5035246457" evidence="1">
    <location>
        <begin position="32"/>
        <end position="203"/>
    </location>
</feature>
<keyword evidence="3" id="KW-1185">Reference proteome</keyword>
<dbReference type="Proteomes" id="UP000635606">
    <property type="component" value="Unassembled WGS sequence"/>
</dbReference>
<reference evidence="2" key="1">
    <citation type="submission" date="2021-01" db="EMBL/GenBank/DDBJ databases">
        <title>Whole genome shotgun sequence of Virgisporangium ochraceum NBRC 16418.</title>
        <authorList>
            <person name="Komaki H."/>
            <person name="Tamura T."/>
        </authorList>
    </citation>
    <scope>NUCLEOTIDE SEQUENCE</scope>
    <source>
        <strain evidence="2">NBRC 16418</strain>
    </source>
</reference>
<dbReference type="EMBL" id="BOPH01000088">
    <property type="protein sequence ID" value="GIJ71464.1"/>
    <property type="molecule type" value="Genomic_DNA"/>
</dbReference>
<accession>A0A8J3ZW51</accession>
<keyword evidence="1" id="KW-0732">Signal</keyword>
<sequence>MRRSVMLVAAAVLGAAASVVTSVAAAVPAQAAPIPVNFNNVTGTTHLAKPNVDVAVPTSVVQTQVDLDAKTLTGSAALAPLTAKLNLAHLIGVTSTVRVVPTGPLTGTIDLAASRLTTTTTFTLEVTNVHLDAAPAINLVPAGCRTSKPTTLTLQNTTPVDIFQPITTQGTYTIPSFTRCGVLTPLLSLLLSGPDNTMTLVLK</sequence>
<proteinExistence type="predicted"/>
<evidence type="ECO:0000313" key="2">
    <source>
        <dbReference type="EMBL" id="GIJ71464.1"/>
    </source>
</evidence>